<dbReference type="Proteomes" id="UP001177744">
    <property type="component" value="Unassembled WGS sequence"/>
</dbReference>
<dbReference type="AlphaFoldDB" id="A0AA40LT45"/>
<reference evidence="2" key="1">
    <citation type="submission" date="2023-06" db="EMBL/GenBank/DDBJ databases">
        <title>Reference genome for the Northern bat (Eptesicus nilssonii), a most northern bat species.</title>
        <authorList>
            <person name="Laine V.N."/>
            <person name="Pulliainen A.T."/>
            <person name="Lilley T.M."/>
        </authorList>
    </citation>
    <scope>NUCLEOTIDE SEQUENCE</scope>
    <source>
        <strain evidence="2">BLF_Eptnil</strain>
        <tissue evidence="2">Kidney</tissue>
    </source>
</reference>
<sequence>MHSLMMPIFIMKPMIMVALQWHPMPPSRRDYDMSPRDNFLPLLLAKVVGLGAEHGTFLFLRHLLEEEV</sequence>
<keyword evidence="1" id="KW-0732">Signal</keyword>
<feature type="chain" id="PRO_5041270138" evidence="1">
    <location>
        <begin position="21"/>
        <end position="68"/>
    </location>
</feature>
<feature type="signal peptide" evidence="1">
    <location>
        <begin position="1"/>
        <end position="20"/>
    </location>
</feature>
<evidence type="ECO:0000256" key="1">
    <source>
        <dbReference type="SAM" id="SignalP"/>
    </source>
</evidence>
<protein>
    <submittedName>
        <fullName evidence="2">Uncharacterized protein</fullName>
    </submittedName>
</protein>
<accession>A0AA40LT45</accession>
<name>A0AA40LT45_CNENI</name>
<comment type="caution">
    <text evidence="2">The sequence shown here is derived from an EMBL/GenBank/DDBJ whole genome shotgun (WGS) entry which is preliminary data.</text>
</comment>
<dbReference type="EMBL" id="JAULJE010000005">
    <property type="protein sequence ID" value="KAK1342719.1"/>
    <property type="molecule type" value="Genomic_DNA"/>
</dbReference>
<keyword evidence="3" id="KW-1185">Reference proteome</keyword>
<organism evidence="2 3">
    <name type="scientific">Cnephaeus nilssonii</name>
    <name type="common">Northern bat</name>
    <name type="synonym">Eptesicus nilssonii</name>
    <dbReference type="NCBI Taxonomy" id="3371016"/>
    <lineage>
        <taxon>Eukaryota</taxon>
        <taxon>Metazoa</taxon>
        <taxon>Chordata</taxon>
        <taxon>Craniata</taxon>
        <taxon>Vertebrata</taxon>
        <taxon>Euteleostomi</taxon>
        <taxon>Mammalia</taxon>
        <taxon>Eutheria</taxon>
        <taxon>Laurasiatheria</taxon>
        <taxon>Chiroptera</taxon>
        <taxon>Yangochiroptera</taxon>
        <taxon>Vespertilionidae</taxon>
        <taxon>Cnephaeus</taxon>
    </lineage>
</organism>
<gene>
    <name evidence="2" type="ORF">QTO34_015485</name>
</gene>
<evidence type="ECO:0000313" key="2">
    <source>
        <dbReference type="EMBL" id="KAK1342719.1"/>
    </source>
</evidence>
<proteinExistence type="predicted"/>
<evidence type="ECO:0000313" key="3">
    <source>
        <dbReference type="Proteomes" id="UP001177744"/>
    </source>
</evidence>